<organism evidence="4 5">
    <name type="scientific">Methanofollis formosanus</name>
    <dbReference type="NCBI Taxonomy" id="299308"/>
    <lineage>
        <taxon>Archaea</taxon>
        <taxon>Methanobacteriati</taxon>
        <taxon>Methanobacteriota</taxon>
        <taxon>Stenosarchaea group</taxon>
        <taxon>Methanomicrobia</taxon>
        <taxon>Methanomicrobiales</taxon>
        <taxon>Methanomicrobiaceae</taxon>
        <taxon>Methanofollis</taxon>
    </lineage>
</organism>
<dbReference type="GO" id="GO:0051539">
    <property type="term" value="F:4 iron, 4 sulfur cluster binding"/>
    <property type="evidence" value="ECO:0007669"/>
    <property type="project" value="UniProtKB-KW"/>
</dbReference>
<proteinExistence type="predicted"/>
<evidence type="ECO:0000313" key="5">
    <source>
        <dbReference type="Proteomes" id="UP000826709"/>
    </source>
</evidence>
<accession>A0A8G1A0Z2</accession>
<gene>
    <name evidence="4" type="ORF">E2N92_05925</name>
</gene>
<dbReference type="InterPro" id="IPR016101">
    <property type="entry name" value="CO_DH_a-bundle"/>
</dbReference>
<dbReference type="GO" id="GO:0043885">
    <property type="term" value="F:anaerobic carbon-monoxide dehydrogenase activity"/>
    <property type="evidence" value="ECO:0007669"/>
    <property type="project" value="InterPro"/>
</dbReference>
<dbReference type="GO" id="GO:0016151">
    <property type="term" value="F:nickel cation binding"/>
    <property type="evidence" value="ECO:0007669"/>
    <property type="project" value="InterPro"/>
</dbReference>
<reference evidence="4" key="1">
    <citation type="journal article" date="2005" name="Int. J. Syst. Evol. Microbiol.">
        <title>Methanofollis formosanus sp. nov., isolated from a fish pond.</title>
        <authorList>
            <person name="Wu S.Y."/>
            <person name="Chen S.C."/>
            <person name="Lai M.C."/>
        </authorList>
    </citation>
    <scope>NUCLEOTIDE SEQUENCE</scope>
    <source>
        <strain evidence="4">ML15</strain>
    </source>
</reference>
<protein>
    <submittedName>
        <fullName evidence="4">Uncharacterized protein</fullName>
    </submittedName>
</protein>
<sequence length="87" mass="9583">MELLHLLAMEDETAEGDGIALIIGMTMQALRLSRSRFHITDLHKLEEIALEYGVAVAGRDADAIARDVTEMIIADYAQTPNTPMETP</sequence>
<dbReference type="GO" id="GO:0006091">
    <property type="term" value="P:generation of precursor metabolites and energy"/>
    <property type="evidence" value="ECO:0007669"/>
    <property type="project" value="InterPro"/>
</dbReference>
<dbReference type="EMBL" id="CP037968">
    <property type="protein sequence ID" value="QYZ78996.1"/>
    <property type="molecule type" value="Genomic_DNA"/>
</dbReference>
<keyword evidence="1" id="KW-0408">Iron</keyword>
<evidence type="ECO:0000313" key="4">
    <source>
        <dbReference type="EMBL" id="QYZ78996.1"/>
    </source>
</evidence>
<dbReference type="RefSeq" id="WP_220682769.1">
    <property type="nucleotide sequence ID" value="NZ_CP037968.1"/>
</dbReference>
<keyword evidence="3" id="KW-0560">Oxidoreductase</keyword>
<keyword evidence="2" id="KW-0533">Nickel</keyword>
<keyword evidence="5" id="KW-1185">Reference proteome</keyword>
<evidence type="ECO:0000256" key="3">
    <source>
        <dbReference type="ARBA" id="ARBA00023002"/>
    </source>
</evidence>
<name>A0A8G1A0Z2_9EURY</name>
<dbReference type="AlphaFoldDB" id="A0A8G1A0Z2"/>
<keyword evidence="1" id="KW-0411">Iron-sulfur</keyword>
<reference evidence="4" key="2">
    <citation type="submission" date="2019-03" db="EMBL/GenBank/DDBJ databases">
        <authorList>
            <person name="Chen S.-C."/>
            <person name="Wu S.-Y."/>
            <person name="Lai M.-C."/>
        </authorList>
    </citation>
    <scope>NUCLEOTIDE SEQUENCE</scope>
    <source>
        <strain evidence="4">ML15</strain>
    </source>
</reference>
<keyword evidence="1" id="KW-0479">Metal-binding</keyword>
<evidence type="ECO:0000256" key="2">
    <source>
        <dbReference type="ARBA" id="ARBA00022596"/>
    </source>
</evidence>
<dbReference type="Proteomes" id="UP000826709">
    <property type="component" value="Chromosome"/>
</dbReference>
<dbReference type="KEGG" id="mfk:E2N92_05925"/>
<keyword evidence="1" id="KW-0004">4Fe-4S</keyword>
<dbReference type="Gene3D" id="1.20.1270.30">
    <property type="match status" value="1"/>
</dbReference>
<evidence type="ECO:0000256" key="1">
    <source>
        <dbReference type="ARBA" id="ARBA00022485"/>
    </source>
</evidence>